<evidence type="ECO:0000313" key="2">
    <source>
        <dbReference type="Proteomes" id="UP000029867"/>
    </source>
</evidence>
<reference evidence="2" key="1">
    <citation type="journal article" date="2014" name="Microb. Cell Fact.">
        <title>Exploiting Issatchenkia orientalis SD108 for succinic acid production.</title>
        <authorList>
            <person name="Xiao H."/>
            <person name="Shao Z."/>
            <person name="Jiang Y."/>
            <person name="Dole S."/>
            <person name="Zhao H."/>
        </authorList>
    </citation>
    <scope>NUCLEOTIDE SEQUENCE [LARGE SCALE GENOMIC DNA]</scope>
    <source>
        <strain evidence="2">SD108</strain>
    </source>
</reference>
<protein>
    <submittedName>
        <fullName evidence="1">Uncharacterized protein</fullName>
    </submittedName>
</protein>
<sequence>EEQHLHLHLRLDSYTTARQLHLTRLLNRRRRPNNNHFTNNHFTNNHFSRLTRLLNRLLYRRKLHHPLLAPLLHHRRLHRQECRYSLHRLLLVPHKPHQQYPTTEMLYW</sequence>
<evidence type="ECO:0000313" key="1">
    <source>
        <dbReference type="EMBL" id="KGK34334.1"/>
    </source>
</evidence>
<dbReference type="EMBL" id="JQFK01001760">
    <property type="protein sequence ID" value="KGK34334.1"/>
    <property type="molecule type" value="Genomic_DNA"/>
</dbReference>
<feature type="non-terminal residue" evidence="1">
    <location>
        <position position="108"/>
    </location>
</feature>
<dbReference type="AlphaFoldDB" id="A0A099NQK3"/>
<comment type="caution">
    <text evidence="1">The sequence shown here is derived from an EMBL/GenBank/DDBJ whole genome shotgun (WGS) entry which is preliminary data.</text>
</comment>
<gene>
    <name evidence="1" type="ORF">JL09_g6519</name>
</gene>
<organism evidence="1 2">
    <name type="scientific">Pichia kudriavzevii</name>
    <name type="common">Yeast</name>
    <name type="synonym">Issatchenkia orientalis</name>
    <dbReference type="NCBI Taxonomy" id="4909"/>
    <lineage>
        <taxon>Eukaryota</taxon>
        <taxon>Fungi</taxon>
        <taxon>Dikarya</taxon>
        <taxon>Ascomycota</taxon>
        <taxon>Saccharomycotina</taxon>
        <taxon>Pichiomycetes</taxon>
        <taxon>Pichiales</taxon>
        <taxon>Pichiaceae</taxon>
        <taxon>Pichia</taxon>
    </lineage>
</organism>
<feature type="non-terminal residue" evidence="1">
    <location>
        <position position="1"/>
    </location>
</feature>
<proteinExistence type="predicted"/>
<dbReference type="Proteomes" id="UP000029867">
    <property type="component" value="Unassembled WGS sequence"/>
</dbReference>
<accession>A0A099NQK3</accession>
<name>A0A099NQK3_PICKU</name>
<dbReference type="HOGENOM" id="CLU_2203224_0_0_1"/>